<keyword evidence="7" id="KW-1185">Reference proteome</keyword>
<dbReference type="AlphaFoldDB" id="A0A3B6VU48"/>
<organism evidence="6 7">
    <name type="scientific">Brachyspira pilosicoli P43/6/78</name>
    <dbReference type="NCBI Taxonomy" id="1042417"/>
    <lineage>
        <taxon>Bacteria</taxon>
        <taxon>Pseudomonadati</taxon>
        <taxon>Spirochaetota</taxon>
        <taxon>Spirochaetia</taxon>
        <taxon>Brachyspirales</taxon>
        <taxon>Brachyspiraceae</taxon>
        <taxon>Brachyspira</taxon>
    </lineage>
</organism>
<comment type="similarity">
    <text evidence="1">Belongs to the ABC transporter superfamily.</text>
</comment>
<dbReference type="PANTHER" id="PTHR42734">
    <property type="entry name" value="METAL TRANSPORT SYSTEM ATP-BINDING PROTEIN TM_0124-RELATED"/>
    <property type="match status" value="1"/>
</dbReference>
<gene>
    <name evidence="6" type="ORF">BPP43_03635</name>
</gene>
<dbReference type="InterPro" id="IPR027417">
    <property type="entry name" value="P-loop_NTPase"/>
</dbReference>
<keyword evidence="2" id="KW-0813">Transport</keyword>
<dbReference type="InterPro" id="IPR003439">
    <property type="entry name" value="ABC_transporter-like_ATP-bd"/>
</dbReference>
<dbReference type="RefSeq" id="WP_015274166.1">
    <property type="nucleotide sequence ID" value="NC_019908.1"/>
</dbReference>
<dbReference type="GO" id="GO:0016887">
    <property type="term" value="F:ATP hydrolysis activity"/>
    <property type="evidence" value="ECO:0007669"/>
    <property type="project" value="InterPro"/>
</dbReference>
<dbReference type="Proteomes" id="UP000010793">
    <property type="component" value="Chromosome"/>
</dbReference>
<dbReference type="SMART" id="SM00382">
    <property type="entry name" value="AAA"/>
    <property type="match status" value="1"/>
</dbReference>
<evidence type="ECO:0000259" key="5">
    <source>
        <dbReference type="PROSITE" id="PS50893"/>
    </source>
</evidence>
<keyword evidence="3" id="KW-0547">Nucleotide-binding</keyword>
<sequence length="251" mass="29270">MKKIIEVKNLYISYNNINILKDISFEVFSNDILCIIGANGSGKSSLLNALCNLVDFKGDILINNQKNYNELYKKIAMMSQVYNIYFGYTVYDTVMMGRYLNFKDRLLSLPSKEDKDFVLHCLEKLKILHLKDKLITEISGGELQRVFLARIFAKEPDIIILDEPTNHLDLNIQLDLINDLKQWVLENENRCIVAVLHDLNSALYFANKILILKDSSLYYYGLVRDFDINLIDKLYDADISKYMHDFLNIWN</sequence>
<feature type="domain" description="ABC transporter" evidence="5">
    <location>
        <begin position="5"/>
        <end position="239"/>
    </location>
</feature>
<evidence type="ECO:0000256" key="3">
    <source>
        <dbReference type="ARBA" id="ARBA00022741"/>
    </source>
</evidence>
<dbReference type="InterPro" id="IPR003593">
    <property type="entry name" value="AAA+_ATPase"/>
</dbReference>
<protein>
    <submittedName>
        <fullName evidence="6">Ferrichrome transport ATP-binding protein FhuC</fullName>
    </submittedName>
</protein>
<proteinExistence type="inferred from homology"/>
<reference evidence="6 7" key="1">
    <citation type="journal article" date="2013" name="Genome Announc.">
        <title>Complete Genome Sequence of the Porcine Strain Brachyspira pilosicoli P43/6/78(T.).</title>
        <authorList>
            <person name="Lin C."/>
            <person name="den Bakker H.C."/>
            <person name="Suzuki H."/>
            <person name="Lefebure T."/>
            <person name="Ponnala L."/>
            <person name="Sun Q."/>
            <person name="Stanhope M.J."/>
            <person name="Wiedmann M."/>
            <person name="Duhamel G.E."/>
        </authorList>
    </citation>
    <scope>NUCLEOTIDE SEQUENCE [LARGE SCALE GENOMIC DNA]</scope>
    <source>
        <strain evidence="6 7">P43/6/78</strain>
    </source>
</reference>
<dbReference type="InterPro" id="IPR050153">
    <property type="entry name" value="Metal_Ion_Import_ABC"/>
</dbReference>
<accession>A0A3B6VU48</accession>
<dbReference type="InterPro" id="IPR017871">
    <property type="entry name" value="ABC_transporter-like_CS"/>
</dbReference>
<dbReference type="SUPFAM" id="SSF52540">
    <property type="entry name" value="P-loop containing nucleoside triphosphate hydrolases"/>
    <property type="match status" value="1"/>
</dbReference>
<evidence type="ECO:0000256" key="2">
    <source>
        <dbReference type="ARBA" id="ARBA00022448"/>
    </source>
</evidence>
<dbReference type="KEGG" id="bpip:BPP43_03635"/>
<dbReference type="Gene3D" id="3.40.50.300">
    <property type="entry name" value="P-loop containing nucleotide triphosphate hydrolases"/>
    <property type="match status" value="1"/>
</dbReference>
<dbReference type="EMBL" id="CP002873">
    <property type="protein sequence ID" value="AGA66019.1"/>
    <property type="molecule type" value="Genomic_DNA"/>
</dbReference>
<dbReference type="Pfam" id="PF00005">
    <property type="entry name" value="ABC_tran"/>
    <property type="match status" value="1"/>
</dbReference>
<evidence type="ECO:0000313" key="7">
    <source>
        <dbReference type="Proteomes" id="UP000010793"/>
    </source>
</evidence>
<dbReference type="PROSITE" id="PS50893">
    <property type="entry name" value="ABC_TRANSPORTER_2"/>
    <property type="match status" value="1"/>
</dbReference>
<dbReference type="PROSITE" id="PS00211">
    <property type="entry name" value="ABC_TRANSPORTER_1"/>
    <property type="match status" value="1"/>
</dbReference>
<dbReference type="GO" id="GO:0005524">
    <property type="term" value="F:ATP binding"/>
    <property type="evidence" value="ECO:0007669"/>
    <property type="project" value="UniProtKB-KW"/>
</dbReference>
<keyword evidence="4 6" id="KW-0067">ATP-binding</keyword>
<evidence type="ECO:0000313" key="6">
    <source>
        <dbReference type="EMBL" id="AGA66019.1"/>
    </source>
</evidence>
<name>A0A3B6VU48_BRAPL</name>
<dbReference type="PANTHER" id="PTHR42734:SF6">
    <property type="entry name" value="MOLYBDATE IMPORT ATP-BINDING PROTEIN MOLC"/>
    <property type="match status" value="1"/>
</dbReference>
<evidence type="ECO:0000256" key="4">
    <source>
        <dbReference type="ARBA" id="ARBA00022840"/>
    </source>
</evidence>
<evidence type="ECO:0000256" key="1">
    <source>
        <dbReference type="ARBA" id="ARBA00005417"/>
    </source>
</evidence>